<gene>
    <name evidence="2" type="ORF">NDU88_002206</name>
</gene>
<protein>
    <submittedName>
        <fullName evidence="2">Uncharacterized protein</fullName>
    </submittedName>
</protein>
<organism evidence="2 3">
    <name type="scientific">Pleurodeles waltl</name>
    <name type="common">Iberian ribbed newt</name>
    <dbReference type="NCBI Taxonomy" id="8319"/>
    <lineage>
        <taxon>Eukaryota</taxon>
        <taxon>Metazoa</taxon>
        <taxon>Chordata</taxon>
        <taxon>Craniata</taxon>
        <taxon>Vertebrata</taxon>
        <taxon>Euteleostomi</taxon>
        <taxon>Amphibia</taxon>
        <taxon>Batrachia</taxon>
        <taxon>Caudata</taxon>
        <taxon>Salamandroidea</taxon>
        <taxon>Salamandridae</taxon>
        <taxon>Pleurodelinae</taxon>
        <taxon>Pleurodeles</taxon>
    </lineage>
</organism>
<evidence type="ECO:0000313" key="3">
    <source>
        <dbReference type="Proteomes" id="UP001066276"/>
    </source>
</evidence>
<proteinExistence type="predicted"/>
<comment type="caution">
    <text evidence="2">The sequence shown here is derived from an EMBL/GenBank/DDBJ whole genome shotgun (WGS) entry which is preliminary data.</text>
</comment>
<evidence type="ECO:0000313" key="2">
    <source>
        <dbReference type="EMBL" id="KAJ1198365.1"/>
    </source>
</evidence>
<dbReference type="Proteomes" id="UP001066276">
    <property type="component" value="Chromosome 2_1"/>
</dbReference>
<keyword evidence="3" id="KW-1185">Reference proteome</keyword>
<feature type="region of interest" description="Disordered" evidence="1">
    <location>
        <begin position="203"/>
        <end position="223"/>
    </location>
</feature>
<reference evidence="2" key="1">
    <citation type="journal article" date="2022" name="bioRxiv">
        <title>Sequencing and chromosome-scale assembly of the giantPleurodeles waltlgenome.</title>
        <authorList>
            <person name="Brown T."/>
            <person name="Elewa A."/>
            <person name="Iarovenko S."/>
            <person name="Subramanian E."/>
            <person name="Araus A.J."/>
            <person name="Petzold A."/>
            <person name="Susuki M."/>
            <person name="Suzuki K.-i.T."/>
            <person name="Hayashi T."/>
            <person name="Toyoda A."/>
            <person name="Oliveira C."/>
            <person name="Osipova E."/>
            <person name="Leigh N.D."/>
            <person name="Simon A."/>
            <person name="Yun M.H."/>
        </authorList>
    </citation>
    <scope>NUCLEOTIDE SEQUENCE</scope>
    <source>
        <strain evidence="2">20211129_DDA</strain>
        <tissue evidence="2">Liver</tissue>
    </source>
</reference>
<sequence length="235" mass="26560">MLDTGRCYDLHFLRGAVQWLLHLPRGTIRYLLSPSCACYTFFAAPKECDQKFVEDEQVALLFDEGQDGVNRVEWKSAMEADNELQNVLTYVCSGWPNKTILSQSERSFWEVRNELSEEQNILLSFLLVENDRRRQHCEKRYCAASTVGYELLLTSCWCSAGSEEAGATDLCTVERRPRPPPPRQLQTSQSRFPASSLLLQYPGSPGPDCQRRRTKSSCPASVAAPAAARRTAKML</sequence>
<accession>A0AAV7V9X2</accession>
<name>A0AAV7V9X2_PLEWA</name>
<evidence type="ECO:0000256" key="1">
    <source>
        <dbReference type="SAM" id="MobiDB-lite"/>
    </source>
</evidence>
<dbReference type="EMBL" id="JANPWB010000003">
    <property type="protein sequence ID" value="KAJ1198365.1"/>
    <property type="molecule type" value="Genomic_DNA"/>
</dbReference>
<dbReference type="AlphaFoldDB" id="A0AAV7V9X2"/>